<feature type="domain" description="AB hydrolase-1" evidence="3">
    <location>
        <begin position="38"/>
        <end position="279"/>
    </location>
</feature>
<dbReference type="AlphaFoldDB" id="A0A067MX85"/>
<dbReference type="Proteomes" id="UP000027195">
    <property type="component" value="Unassembled WGS sequence"/>
</dbReference>
<dbReference type="InterPro" id="IPR000073">
    <property type="entry name" value="AB_hydrolase_1"/>
</dbReference>
<reference evidence="5" key="1">
    <citation type="journal article" date="2014" name="Proc. Natl. Acad. Sci. U.S.A.">
        <title>Extensive sampling of basidiomycete genomes demonstrates inadequacy of the white-rot/brown-rot paradigm for wood decay fungi.</title>
        <authorList>
            <person name="Riley R."/>
            <person name="Salamov A.A."/>
            <person name="Brown D.W."/>
            <person name="Nagy L.G."/>
            <person name="Floudas D."/>
            <person name="Held B.W."/>
            <person name="Levasseur A."/>
            <person name="Lombard V."/>
            <person name="Morin E."/>
            <person name="Otillar R."/>
            <person name="Lindquist E.A."/>
            <person name="Sun H."/>
            <person name="LaButti K.M."/>
            <person name="Schmutz J."/>
            <person name="Jabbour D."/>
            <person name="Luo H."/>
            <person name="Baker S.E."/>
            <person name="Pisabarro A.G."/>
            <person name="Walton J.D."/>
            <person name="Blanchette R.A."/>
            <person name="Henrissat B."/>
            <person name="Martin F."/>
            <person name="Cullen D."/>
            <person name="Hibbett D.S."/>
            <person name="Grigoriev I.V."/>
        </authorList>
    </citation>
    <scope>NUCLEOTIDE SEQUENCE [LARGE SCALE GENOMIC DNA]</scope>
    <source>
        <strain evidence="5">FD-172 SS1</strain>
    </source>
</reference>
<dbReference type="InterPro" id="IPR002410">
    <property type="entry name" value="Peptidase_S33"/>
</dbReference>
<evidence type="ECO:0000313" key="4">
    <source>
        <dbReference type="EMBL" id="KDQ19300.1"/>
    </source>
</evidence>
<keyword evidence="2" id="KW-0378">Hydrolase</keyword>
<sequence length="289" mass="32426">MAATPVSEGTIPFKVNGETHQTWYKVAGDLTDRTRTPIVVLHGGPGNAHNYLLPIADLAKSKSHTVIFYDQLGNARSTHLPEKPPSFWTIDLFIDELVNVLEHFQIQDAFDVVGHSWGGMLAAEFELRRQPAGLRRLVLSNATPARGLYVQSLKELGFPMRAPGAQAMPEFREAFDAFSARHFCTVKPVPPEFVFSIGQNVDEGADTSVSDGMLSGELKDWDIIDQLHRVRVPTLVINGRDDTAQDYVCAPFFWKIPKVKWVTFGNSSHTPMWEERERYMKLLDGFLGE</sequence>
<proteinExistence type="inferred from homology"/>
<dbReference type="PANTHER" id="PTHR43433">
    <property type="entry name" value="HYDROLASE, ALPHA/BETA FOLD FAMILY PROTEIN"/>
    <property type="match status" value="1"/>
</dbReference>
<protein>
    <recommendedName>
        <fullName evidence="3">AB hydrolase-1 domain-containing protein</fullName>
    </recommendedName>
</protein>
<dbReference type="OrthoDB" id="190201at2759"/>
<name>A0A067MX85_BOTB1</name>
<dbReference type="InParanoid" id="A0A067MX85"/>
<dbReference type="InterPro" id="IPR050471">
    <property type="entry name" value="AB_hydrolase"/>
</dbReference>
<evidence type="ECO:0000256" key="1">
    <source>
        <dbReference type="ARBA" id="ARBA00010088"/>
    </source>
</evidence>
<organism evidence="4 5">
    <name type="scientific">Botryobasidium botryosum (strain FD-172 SS1)</name>
    <dbReference type="NCBI Taxonomy" id="930990"/>
    <lineage>
        <taxon>Eukaryota</taxon>
        <taxon>Fungi</taxon>
        <taxon>Dikarya</taxon>
        <taxon>Basidiomycota</taxon>
        <taxon>Agaricomycotina</taxon>
        <taxon>Agaricomycetes</taxon>
        <taxon>Cantharellales</taxon>
        <taxon>Botryobasidiaceae</taxon>
        <taxon>Botryobasidium</taxon>
    </lineage>
</organism>
<dbReference type="GO" id="GO:0008233">
    <property type="term" value="F:peptidase activity"/>
    <property type="evidence" value="ECO:0007669"/>
    <property type="project" value="InterPro"/>
</dbReference>
<gene>
    <name evidence="4" type="ORF">BOTBODRAFT_184358</name>
</gene>
<dbReference type="PIRSF" id="PIRSF005539">
    <property type="entry name" value="Pept_S33_TRI_F1"/>
    <property type="match status" value="1"/>
</dbReference>
<dbReference type="Gene3D" id="3.40.50.1820">
    <property type="entry name" value="alpha/beta hydrolase"/>
    <property type="match status" value="1"/>
</dbReference>
<dbReference type="NCBIfam" id="TIGR01250">
    <property type="entry name" value="pro_imino_pep_2"/>
    <property type="match status" value="1"/>
</dbReference>
<comment type="similarity">
    <text evidence="1">Belongs to the peptidase S33 family.</text>
</comment>
<dbReference type="EMBL" id="KL198019">
    <property type="protein sequence ID" value="KDQ19300.1"/>
    <property type="molecule type" value="Genomic_DNA"/>
</dbReference>
<evidence type="ECO:0000313" key="5">
    <source>
        <dbReference type="Proteomes" id="UP000027195"/>
    </source>
</evidence>
<dbReference type="GO" id="GO:0006508">
    <property type="term" value="P:proteolysis"/>
    <property type="evidence" value="ECO:0007669"/>
    <property type="project" value="InterPro"/>
</dbReference>
<dbReference type="SUPFAM" id="SSF53474">
    <property type="entry name" value="alpha/beta-Hydrolases"/>
    <property type="match status" value="1"/>
</dbReference>
<dbReference type="InterPro" id="IPR029058">
    <property type="entry name" value="AB_hydrolase_fold"/>
</dbReference>
<accession>A0A067MX85</accession>
<dbReference type="PRINTS" id="PR00793">
    <property type="entry name" value="PROAMNOPTASE"/>
</dbReference>
<keyword evidence="5" id="KW-1185">Reference proteome</keyword>
<evidence type="ECO:0000259" key="3">
    <source>
        <dbReference type="Pfam" id="PF12697"/>
    </source>
</evidence>
<dbReference type="PANTHER" id="PTHR43433:SF5">
    <property type="entry name" value="AB HYDROLASE-1 DOMAIN-CONTAINING PROTEIN"/>
    <property type="match status" value="1"/>
</dbReference>
<evidence type="ECO:0000256" key="2">
    <source>
        <dbReference type="ARBA" id="ARBA00022801"/>
    </source>
</evidence>
<dbReference type="HOGENOM" id="CLU_020336_15_1_1"/>
<dbReference type="InterPro" id="IPR005945">
    <property type="entry name" value="Pro_imino_pep"/>
</dbReference>
<dbReference type="Pfam" id="PF12697">
    <property type="entry name" value="Abhydrolase_6"/>
    <property type="match status" value="1"/>
</dbReference>
<dbReference type="STRING" id="930990.A0A067MX85"/>